<feature type="compositionally biased region" description="Polar residues" evidence="1">
    <location>
        <begin position="143"/>
        <end position="154"/>
    </location>
</feature>
<proteinExistence type="predicted"/>
<reference evidence="2 3" key="1">
    <citation type="submission" date="2015-01" db="EMBL/GenBank/DDBJ databases">
        <title>The Genome Sequence of Cladophialophora immunda CBS83496.</title>
        <authorList>
            <consortium name="The Broad Institute Genomics Platform"/>
            <person name="Cuomo C."/>
            <person name="de Hoog S."/>
            <person name="Gorbushina A."/>
            <person name="Stielow B."/>
            <person name="Teixiera M."/>
            <person name="Abouelleil A."/>
            <person name="Chapman S.B."/>
            <person name="Priest M."/>
            <person name="Young S.K."/>
            <person name="Wortman J."/>
            <person name="Nusbaum C."/>
            <person name="Birren B."/>
        </authorList>
    </citation>
    <scope>NUCLEOTIDE SEQUENCE [LARGE SCALE GENOMIC DNA]</scope>
    <source>
        <strain evidence="2 3">CBS 83496</strain>
    </source>
</reference>
<evidence type="ECO:0000256" key="1">
    <source>
        <dbReference type="SAM" id="MobiDB-lite"/>
    </source>
</evidence>
<protein>
    <submittedName>
        <fullName evidence="2">Uncharacterized protein</fullName>
    </submittedName>
</protein>
<dbReference type="VEuPathDB" id="FungiDB:PV07_09606"/>
<name>A0A0D2CSH9_9EURO</name>
<dbReference type="RefSeq" id="XP_016246735.1">
    <property type="nucleotide sequence ID" value="XM_016396879.1"/>
</dbReference>
<accession>A0A0D2CSH9</accession>
<dbReference type="Proteomes" id="UP000054466">
    <property type="component" value="Unassembled WGS sequence"/>
</dbReference>
<sequence length="166" mass="18357">MAGTNRQCDGAYGPRPGWLLIKYECEHNLQSGSVEMRRAWILACRRQCPRCCGSEAAAHWFCIVLGGLNPSSQDLRVMMAPASSGARLWTCCYCECLSPMIIQQIQPLIQTKVTDSPYSKTVASRGCLEHMRLAPSMPKTGQWLRTSSSLATSRGRSRASGAWELN</sequence>
<dbReference type="HOGENOM" id="CLU_1602510_0_0_1"/>
<feature type="region of interest" description="Disordered" evidence="1">
    <location>
        <begin position="139"/>
        <end position="166"/>
    </location>
</feature>
<dbReference type="AlphaFoldDB" id="A0A0D2CSH9"/>
<keyword evidence="3" id="KW-1185">Reference proteome</keyword>
<dbReference type="EMBL" id="KN847044">
    <property type="protein sequence ID" value="KIW26519.1"/>
    <property type="molecule type" value="Genomic_DNA"/>
</dbReference>
<evidence type="ECO:0000313" key="2">
    <source>
        <dbReference type="EMBL" id="KIW26519.1"/>
    </source>
</evidence>
<dbReference type="GeneID" id="27348800"/>
<organism evidence="2 3">
    <name type="scientific">Cladophialophora immunda</name>
    <dbReference type="NCBI Taxonomy" id="569365"/>
    <lineage>
        <taxon>Eukaryota</taxon>
        <taxon>Fungi</taxon>
        <taxon>Dikarya</taxon>
        <taxon>Ascomycota</taxon>
        <taxon>Pezizomycotina</taxon>
        <taxon>Eurotiomycetes</taxon>
        <taxon>Chaetothyriomycetidae</taxon>
        <taxon>Chaetothyriales</taxon>
        <taxon>Herpotrichiellaceae</taxon>
        <taxon>Cladophialophora</taxon>
    </lineage>
</organism>
<gene>
    <name evidence="2" type="ORF">PV07_09606</name>
</gene>
<evidence type="ECO:0000313" key="3">
    <source>
        <dbReference type="Proteomes" id="UP000054466"/>
    </source>
</evidence>